<name>A0A8T2IJT9_9PIPI</name>
<feature type="compositionally biased region" description="Basic and acidic residues" evidence="1">
    <location>
        <begin position="213"/>
        <end position="232"/>
    </location>
</feature>
<organism evidence="4 5">
    <name type="scientific">Hymenochirus boettgeri</name>
    <name type="common">Congo dwarf clawed frog</name>
    <dbReference type="NCBI Taxonomy" id="247094"/>
    <lineage>
        <taxon>Eukaryota</taxon>
        <taxon>Metazoa</taxon>
        <taxon>Chordata</taxon>
        <taxon>Craniata</taxon>
        <taxon>Vertebrata</taxon>
        <taxon>Euteleostomi</taxon>
        <taxon>Amphibia</taxon>
        <taxon>Batrachia</taxon>
        <taxon>Anura</taxon>
        <taxon>Pipoidea</taxon>
        <taxon>Pipidae</taxon>
        <taxon>Pipinae</taxon>
        <taxon>Hymenochirus</taxon>
    </lineage>
</organism>
<keyword evidence="2" id="KW-1133">Transmembrane helix</keyword>
<keyword evidence="2" id="KW-0472">Membrane</keyword>
<evidence type="ECO:0000256" key="1">
    <source>
        <dbReference type="SAM" id="MobiDB-lite"/>
    </source>
</evidence>
<dbReference type="OrthoDB" id="9909715at2759"/>
<feature type="compositionally biased region" description="Low complexity" evidence="1">
    <location>
        <begin position="344"/>
        <end position="353"/>
    </location>
</feature>
<proteinExistence type="predicted"/>
<protein>
    <submittedName>
        <fullName evidence="4">Uncharacterized protein</fullName>
    </submittedName>
</protein>
<keyword evidence="3" id="KW-0732">Signal</keyword>
<evidence type="ECO:0000313" key="4">
    <source>
        <dbReference type="EMBL" id="KAG8432073.1"/>
    </source>
</evidence>
<accession>A0A8T2IJT9</accession>
<evidence type="ECO:0000313" key="5">
    <source>
        <dbReference type="Proteomes" id="UP000812440"/>
    </source>
</evidence>
<dbReference type="AlphaFoldDB" id="A0A8T2IJT9"/>
<feature type="compositionally biased region" description="Polar residues" evidence="1">
    <location>
        <begin position="90"/>
        <end position="100"/>
    </location>
</feature>
<gene>
    <name evidence="4" type="ORF">GDO86_018824</name>
</gene>
<feature type="region of interest" description="Disordered" evidence="1">
    <location>
        <begin position="156"/>
        <end position="244"/>
    </location>
</feature>
<feature type="signal peptide" evidence="3">
    <location>
        <begin position="1"/>
        <end position="20"/>
    </location>
</feature>
<evidence type="ECO:0000256" key="3">
    <source>
        <dbReference type="SAM" id="SignalP"/>
    </source>
</evidence>
<feature type="compositionally biased region" description="Basic and acidic residues" evidence="1">
    <location>
        <begin position="354"/>
        <end position="363"/>
    </location>
</feature>
<feature type="region of interest" description="Disordered" evidence="1">
    <location>
        <begin position="38"/>
        <end position="117"/>
    </location>
</feature>
<comment type="caution">
    <text evidence="4">The sequence shown here is derived from an EMBL/GenBank/DDBJ whole genome shotgun (WGS) entry which is preliminary data.</text>
</comment>
<dbReference type="Proteomes" id="UP000812440">
    <property type="component" value="Unassembled WGS sequence"/>
</dbReference>
<feature type="transmembrane region" description="Helical" evidence="2">
    <location>
        <begin position="249"/>
        <end position="270"/>
    </location>
</feature>
<feature type="compositionally biased region" description="Polar residues" evidence="1">
    <location>
        <begin position="42"/>
        <end position="51"/>
    </location>
</feature>
<evidence type="ECO:0000256" key="2">
    <source>
        <dbReference type="SAM" id="Phobius"/>
    </source>
</evidence>
<reference evidence="4" key="1">
    <citation type="thesis" date="2020" institute="ProQuest LLC" country="789 East Eisenhower Parkway, Ann Arbor, MI, USA">
        <title>Comparative Genomics and Chromosome Evolution.</title>
        <authorList>
            <person name="Mudd A.B."/>
        </authorList>
    </citation>
    <scope>NUCLEOTIDE SEQUENCE</scope>
    <source>
        <strain evidence="4">Female2</strain>
        <tissue evidence="4">Blood</tissue>
    </source>
</reference>
<feature type="chain" id="PRO_5035862913" evidence="3">
    <location>
        <begin position="21"/>
        <end position="406"/>
    </location>
</feature>
<dbReference type="EMBL" id="JAACNH010000011">
    <property type="protein sequence ID" value="KAG8432073.1"/>
    <property type="molecule type" value="Genomic_DNA"/>
</dbReference>
<sequence>MGNHLIWCLFLHLCFGRALSKDIPSFHPTEALDEYQTDEINGENNDLNTDSVKPVAALKDSDPTGGTSNGPEDKGPEEEPTSGSTEGTKLITSQSQNVSESIRDMDSQTGPYTDGSDIFIWPRSKINGTFNKDQENLTPFSLKPTTSLDNVFNSTTQSNKVARDKGLDADSSPGHTVKPTPGKVSTPLPGSAETKKTDLDIETNDGEPTTPPRGDKTFHEIDPRIVKDDAEPKTPPPKNDSYKGGSGQLLIPLIIIILVLIFVIALIFVLRKKRRSGSQNFSTRAQKGGGKDVWAGQVPEMAEGKVAGDGDHPENGATVPLLELKDEQEMSTFVSAEKREDTGGECVEVTVVGNKEESELGKEEEQESRETVPNGQPESKSDGETSAQEQLHPPEQSMMGNSGKAI</sequence>
<keyword evidence="2" id="KW-0812">Transmembrane</keyword>
<feature type="compositionally biased region" description="Polar residues" evidence="1">
    <location>
        <begin position="371"/>
        <end position="389"/>
    </location>
</feature>
<feature type="region of interest" description="Disordered" evidence="1">
    <location>
        <begin position="336"/>
        <end position="406"/>
    </location>
</feature>
<keyword evidence="5" id="KW-1185">Reference proteome</keyword>